<dbReference type="GO" id="GO:0043709">
    <property type="term" value="P:cell adhesion involved in single-species biofilm formation"/>
    <property type="evidence" value="ECO:0007669"/>
    <property type="project" value="TreeGrafter"/>
</dbReference>
<accession>A0A559T6G9</accession>
<dbReference type="EMBL" id="VISQ01000001">
    <property type="protein sequence ID" value="TVZ70209.1"/>
    <property type="molecule type" value="Genomic_DNA"/>
</dbReference>
<name>A0A559T6G9_SERFO</name>
<evidence type="ECO:0000256" key="4">
    <source>
        <dbReference type="ARBA" id="ARBA00023263"/>
    </source>
</evidence>
<evidence type="ECO:0000256" key="2">
    <source>
        <dbReference type="ARBA" id="ARBA00006671"/>
    </source>
</evidence>
<reference evidence="6" key="1">
    <citation type="submission" date="2019-06" db="EMBL/GenBank/DDBJ databases">
        <authorList>
            <person name="Deangelis K."/>
            <person name="Huntemann M."/>
            <person name="Clum A."/>
            <person name="Pillay M."/>
            <person name="Palaniappan K."/>
            <person name="Varghese N."/>
            <person name="Mikhailova N."/>
            <person name="Stamatis D."/>
            <person name="Reddy T."/>
            <person name="Daum C."/>
            <person name="Shapiro N."/>
            <person name="Ivanova N."/>
            <person name="Kyrpides N."/>
            <person name="Woyke T."/>
        </authorList>
    </citation>
    <scope>NUCLEOTIDE SEQUENCE [LARGE SCALE GENOMIC DNA]</scope>
    <source>
        <strain evidence="6">128R</strain>
    </source>
</reference>
<evidence type="ECO:0000256" key="3">
    <source>
        <dbReference type="ARBA" id="ARBA00022729"/>
    </source>
</evidence>
<keyword evidence="3" id="KW-0732">Signal</keyword>
<gene>
    <name evidence="6" type="ORF">FHU10_2765</name>
</gene>
<comment type="similarity">
    <text evidence="2">Belongs to the fimbrial protein family.</text>
</comment>
<dbReference type="PANTHER" id="PTHR33420:SF3">
    <property type="entry name" value="FIMBRIAL SUBUNIT ELFA"/>
    <property type="match status" value="1"/>
</dbReference>
<reference evidence="6" key="2">
    <citation type="submission" date="2019-08" db="EMBL/GenBank/DDBJ databases">
        <title>Investigation of anaerobic lignin degradation for improved lignocellulosic biofuels.</title>
        <authorList>
            <person name="Deangelis K.PhD."/>
        </authorList>
    </citation>
    <scope>NUCLEOTIDE SEQUENCE [LARGE SCALE GENOMIC DNA]</scope>
    <source>
        <strain evidence="6">128R</strain>
    </source>
</reference>
<sequence>MLFLRWNIELGNNTVWVITNISMVLFCLFIVLPLTVKADYLVLGEGRVNMQGSIIDSACTIAVENNDQTINIGVLPVEDIVLNGQGRSKPFVIALLDCDLTDSNYQLPGRRAFQVTFDGDAEGDLFSVRGTASGIALRINDVVNDIVKPGKPLRLINGLSHSIALNYTATLVANNQIVNAGIFVSSVRFKLDYF</sequence>
<organism evidence="6">
    <name type="scientific">Serratia fonticola</name>
    <dbReference type="NCBI Taxonomy" id="47917"/>
    <lineage>
        <taxon>Bacteria</taxon>
        <taxon>Pseudomonadati</taxon>
        <taxon>Pseudomonadota</taxon>
        <taxon>Gammaproteobacteria</taxon>
        <taxon>Enterobacterales</taxon>
        <taxon>Yersiniaceae</taxon>
        <taxon>Serratia</taxon>
    </lineage>
</organism>
<protein>
    <submittedName>
        <fullName evidence="6">Type 1 fimbria pilin</fullName>
    </submittedName>
</protein>
<keyword evidence="5" id="KW-0812">Transmembrane</keyword>
<comment type="caution">
    <text evidence="6">The sequence shown here is derived from an EMBL/GenBank/DDBJ whole genome shotgun (WGS) entry which is preliminary data.</text>
</comment>
<dbReference type="InterPro" id="IPR008966">
    <property type="entry name" value="Adhesion_dom_sf"/>
</dbReference>
<dbReference type="InterPro" id="IPR036937">
    <property type="entry name" value="Adhesion_dom_fimbrial_sf"/>
</dbReference>
<dbReference type="GO" id="GO:0009289">
    <property type="term" value="C:pilus"/>
    <property type="evidence" value="ECO:0007669"/>
    <property type="project" value="UniProtKB-SubCell"/>
</dbReference>
<keyword evidence="4" id="KW-0281">Fimbrium</keyword>
<evidence type="ECO:0000313" key="6">
    <source>
        <dbReference type="EMBL" id="TVZ70209.1"/>
    </source>
</evidence>
<dbReference type="Gene3D" id="2.60.40.1090">
    <property type="entry name" value="Fimbrial-type adhesion domain"/>
    <property type="match status" value="1"/>
</dbReference>
<proteinExistence type="inferred from homology"/>
<comment type="subcellular location">
    <subcellularLocation>
        <location evidence="1">Fimbrium</location>
    </subcellularLocation>
</comment>
<evidence type="ECO:0000256" key="1">
    <source>
        <dbReference type="ARBA" id="ARBA00004561"/>
    </source>
</evidence>
<keyword evidence="5" id="KW-0472">Membrane</keyword>
<feature type="transmembrane region" description="Helical" evidence="5">
    <location>
        <begin position="15"/>
        <end position="36"/>
    </location>
</feature>
<dbReference type="AlphaFoldDB" id="A0A559T6G9"/>
<dbReference type="SUPFAM" id="SSF49401">
    <property type="entry name" value="Bacterial adhesins"/>
    <property type="match status" value="1"/>
</dbReference>
<evidence type="ECO:0000256" key="5">
    <source>
        <dbReference type="SAM" id="Phobius"/>
    </source>
</evidence>
<dbReference type="PANTHER" id="PTHR33420">
    <property type="entry name" value="FIMBRIAL SUBUNIT ELFA-RELATED"/>
    <property type="match status" value="1"/>
</dbReference>
<dbReference type="InterPro" id="IPR050263">
    <property type="entry name" value="Bact_Fimbrial_Adh_Pro"/>
</dbReference>
<keyword evidence="5" id="KW-1133">Transmembrane helix</keyword>